<evidence type="ECO:0000313" key="5">
    <source>
        <dbReference type="EMBL" id="CAE7541358.1"/>
    </source>
</evidence>
<dbReference type="PANTHER" id="PTHR47189">
    <property type="entry name" value="MHC CLASS II TRANSACTIVATOR"/>
    <property type="match status" value="1"/>
</dbReference>
<comment type="caution">
    <text evidence="5">The sequence shown here is derived from an EMBL/GenBank/DDBJ whole genome shotgun (WGS) entry which is preliminary data.</text>
</comment>
<dbReference type="Gene3D" id="3.40.50.1910">
    <property type="match status" value="1"/>
</dbReference>
<reference evidence="5" key="1">
    <citation type="submission" date="2021-02" db="EMBL/GenBank/DDBJ databases">
        <authorList>
            <person name="Dougan E. K."/>
            <person name="Rhodes N."/>
            <person name="Thang M."/>
            <person name="Chan C."/>
        </authorList>
    </citation>
    <scope>NUCLEOTIDE SEQUENCE</scope>
</reference>
<keyword evidence="2" id="KW-0433">Leucine-rich repeat</keyword>
<gene>
    <name evidence="5" type="primary">Nlrc5</name>
    <name evidence="5" type="ORF">SPIL2461_LOCUS14324</name>
</gene>
<dbReference type="Gene3D" id="3.80.10.10">
    <property type="entry name" value="Ribonuclease Inhibitor"/>
    <property type="match status" value="2"/>
</dbReference>
<sequence length="1446" mass="157341">APLLLAAIGSHAPTLASRACSPGFYAQPGLFDEELPAKDRGFHFDTPEAITGLFPVPDLQLLSDTVQKLVDVCRQLLILDRSIDMAAALVHEYSYEACVFDLLDGNMLDADRNIVTLKSGGHSKEVLLADPLWEELKYMHLEAARELVEVKVDEVKRQNVQQDATAISTRAMLDQLRAAPEMRDAVDRMALHLGMITQIHSRLDSEQILEPLHLGLLEQDIACGIDRSGKDVKITNLQTTLQRILTDRPELSSEMKLRLLMLFFACVANVPEASRSKLLDVAQLGAEDQQALMNMLRTRLMEVPESQRHKHGSGCAHRVTKPQVCAPSKALQNQRRYRCCAMQAARFKKNAVAEGRFELSRFEPRLKEILEQLVEDRLSLEEFPVLQNAGDEFGLREAGAATAEHLGAPVIQAKDDWSFATVSGGLESEHTQVTHRILVFVIGGFTLSELRAAAEARPGSVFQLNQAGHIVMQTLLQVNGFWGAAMASGHPRAARSLLPLLCLLAVFCLVGQDATFTAPTGRRSMFLYPTLGVFGALPSLPAKAVIQQGPEERLALYKGKAVSVREAAQWYRFYVGDVVTRGSGKDTGDGLKASDTACGAGTCDAAQALSELDKLVSPGHGSGKISQVERDLTTPIFLMVGYDVWDPDASFSEDARKAAGKFHSTVKQMSAKLSPPYDAQVASHLYTKSLKDLNDFFRIANEAADAQPHHAHYLPPLPVSQRELDTSEYWKAEQEAYDEANNPSRLFYESNVYGAAAQERVVEESTEALPANSALHPFEEVTRSEPSSSDLSDYLPEETAKAAILGKGSWHGEGGSYSSLADLAKSLSEGDAVLVWGSWLADLARTKQGVLPVLPRRQQLPPEAICDAAHVGRGTPLLAVSYCWATAAHPDPEGHQLRILGHLLDLWLAPHGQQDRHQSQSLHSPSTYHQDEDLPLTEQEGAEPAPASDSLGRRDCAVLLDWCSCYQEPRFADERRSAERFLQQVGRWFAHQHTMVWMLTNSPIGAEPYSLRGWTTFERALSLLPAGKKQVLDVGRLASFDLPDWFAVLSACRAKRPPPVTPAEFQAQLERKHFSWSLDRELLGTLYQEVYEDLVAGAIEMPLARLDWGDLEMGQLDGALSSCTQLQRLDLARNRIGDAGAEKLADTILNSPRLLQSLVLLDLSGNEIGDLGLCSLAAALPSAVIQSLGLDRNFIGDQGACGLATALPRTGLRRLVLRGNEIGDGGAGELALAMPRCSSLQLLDLSENEVSDIGAERFAAALPKCDKLQRFDLARNRVGDRGALSLAAALPKCKLEAFGLGGHEVGEILGGGRIGDGGAGLLASALLRCERLCKLDLSENQIGDGGTAQLAAAMPHCGQLAELDLYRNCIADPGVGRLAEAVPQCGHLDWLRLLENPVGAKGARRLAEAWEAAGKPKGCGSHASQDQDMALRNESVHAKATSLSTR</sequence>
<dbReference type="InterPro" id="IPR001611">
    <property type="entry name" value="Leu-rich_rpt"/>
</dbReference>
<dbReference type="EMBL" id="CAJNIZ010032979">
    <property type="protein sequence ID" value="CAE7541358.1"/>
    <property type="molecule type" value="Genomic_DNA"/>
</dbReference>
<evidence type="ECO:0000256" key="3">
    <source>
        <dbReference type="ARBA" id="ARBA00022737"/>
    </source>
</evidence>
<dbReference type="InterPro" id="IPR001619">
    <property type="entry name" value="Sec1-like"/>
</dbReference>
<dbReference type="GO" id="GO:0045345">
    <property type="term" value="P:positive regulation of MHC class I biosynthetic process"/>
    <property type="evidence" value="ECO:0007669"/>
    <property type="project" value="TreeGrafter"/>
</dbReference>
<dbReference type="Proteomes" id="UP000649617">
    <property type="component" value="Unassembled WGS sequence"/>
</dbReference>
<accession>A0A812TLD3</accession>
<dbReference type="GO" id="GO:0045348">
    <property type="term" value="P:positive regulation of MHC class II biosynthetic process"/>
    <property type="evidence" value="ECO:0007669"/>
    <property type="project" value="TreeGrafter"/>
</dbReference>
<keyword evidence="3" id="KW-0677">Repeat</keyword>
<comment type="similarity">
    <text evidence="1">Belongs to the STXBP/unc-18/SEC1 family.</text>
</comment>
<dbReference type="GO" id="GO:0045944">
    <property type="term" value="P:positive regulation of transcription by RNA polymerase II"/>
    <property type="evidence" value="ECO:0007669"/>
    <property type="project" value="TreeGrafter"/>
</dbReference>
<protein>
    <submittedName>
        <fullName evidence="5">Nlrc5 protein</fullName>
    </submittedName>
</protein>
<dbReference type="InterPro" id="IPR027482">
    <property type="entry name" value="Sec1-like_dom2"/>
</dbReference>
<name>A0A812TLD3_SYMPI</name>
<dbReference type="InterPro" id="IPR036045">
    <property type="entry name" value="Sec1-like_sf"/>
</dbReference>
<dbReference type="GO" id="GO:0016192">
    <property type="term" value="P:vesicle-mediated transport"/>
    <property type="evidence" value="ECO:0007669"/>
    <property type="project" value="InterPro"/>
</dbReference>
<dbReference type="SUPFAM" id="SSF52047">
    <property type="entry name" value="RNI-like"/>
    <property type="match status" value="1"/>
</dbReference>
<dbReference type="OrthoDB" id="421300at2759"/>
<dbReference type="SMART" id="SM00368">
    <property type="entry name" value="LRR_RI"/>
    <property type="match status" value="8"/>
</dbReference>
<dbReference type="SUPFAM" id="SSF56815">
    <property type="entry name" value="Sec1/munc18-like (SM) proteins"/>
    <property type="match status" value="1"/>
</dbReference>
<feature type="region of interest" description="Disordered" evidence="4">
    <location>
        <begin position="1414"/>
        <end position="1446"/>
    </location>
</feature>
<evidence type="ECO:0000256" key="4">
    <source>
        <dbReference type="SAM" id="MobiDB-lite"/>
    </source>
</evidence>
<feature type="region of interest" description="Disordered" evidence="4">
    <location>
        <begin position="764"/>
        <end position="793"/>
    </location>
</feature>
<organism evidence="5 6">
    <name type="scientific">Symbiodinium pilosum</name>
    <name type="common">Dinoflagellate</name>
    <dbReference type="NCBI Taxonomy" id="2952"/>
    <lineage>
        <taxon>Eukaryota</taxon>
        <taxon>Sar</taxon>
        <taxon>Alveolata</taxon>
        <taxon>Dinophyceae</taxon>
        <taxon>Suessiales</taxon>
        <taxon>Symbiodiniaceae</taxon>
        <taxon>Symbiodinium</taxon>
    </lineage>
</organism>
<dbReference type="Gene3D" id="3.90.830.10">
    <property type="entry name" value="Syntaxin Binding Protein 1, Chain A, domain 2"/>
    <property type="match status" value="1"/>
</dbReference>
<dbReference type="InterPro" id="IPR006553">
    <property type="entry name" value="Leu-rich_rpt_Cys-con_subtyp"/>
</dbReference>
<evidence type="ECO:0000313" key="6">
    <source>
        <dbReference type="Proteomes" id="UP000649617"/>
    </source>
</evidence>
<keyword evidence="6" id="KW-1185">Reference proteome</keyword>
<feature type="non-terminal residue" evidence="5">
    <location>
        <position position="1446"/>
    </location>
</feature>
<dbReference type="InterPro" id="IPR032675">
    <property type="entry name" value="LRR_dom_sf"/>
</dbReference>
<dbReference type="Pfam" id="PF00995">
    <property type="entry name" value="Sec1"/>
    <property type="match status" value="1"/>
</dbReference>
<dbReference type="InterPro" id="IPR043127">
    <property type="entry name" value="Sec-1-like_dom3a"/>
</dbReference>
<dbReference type="Pfam" id="PF13516">
    <property type="entry name" value="LRR_6"/>
    <property type="match status" value="6"/>
</dbReference>
<dbReference type="PANTHER" id="PTHR47189:SF1">
    <property type="entry name" value="MHC CLASS II TRANSACTIVATOR"/>
    <property type="match status" value="1"/>
</dbReference>
<evidence type="ECO:0000256" key="2">
    <source>
        <dbReference type="ARBA" id="ARBA00022614"/>
    </source>
</evidence>
<proteinExistence type="inferred from homology"/>
<evidence type="ECO:0000256" key="1">
    <source>
        <dbReference type="ARBA" id="ARBA00009884"/>
    </source>
</evidence>
<dbReference type="SMART" id="SM00367">
    <property type="entry name" value="LRR_CC"/>
    <property type="match status" value="4"/>
</dbReference>
<dbReference type="Gene3D" id="1.25.40.60">
    <property type="match status" value="1"/>
</dbReference>